<protein>
    <submittedName>
        <fullName evidence="2">Uncharacterized protein</fullName>
    </submittedName>
</protein>
<dbReference type="InterPro" id="IPR001680">
    <property type="entry name" value="WD40_rpt"/>
</dbReference>
<keyword evidence="1" id="KW-0833">Ubl conjugation pathway</keyword>
<accession>A0A7S2TTT3</accession>
<dbReference type="Gene3D" id="2.130.10.10">
    <property type="entry name" value="YVTN repeat-like/Quinoprotein amine dehydrogenase"/>
    <property type="match status" value="1"/>
</dbReference>
<dbReference type="GO" id="GO:0000209">
    <property type="term" value="P:protein polyubiquitination"/>
    <property type="evidence" value="ECO:0007669"/>
    <property type="project" value="TreeGrafter"/>
</dbReference>
<proteinExistence type="predicted"/>
<name>A0A7S2TTT3_9EUKA</name>
<reference evidence="2" key="1">
    <citation type="submission" date="2021-01" db="EMBL/GenBank/DDBJ databases">
        <authorList>
            <person name="Corre E."/>
            <person name="Pelletier E."/>
            <person name="Niang G."/>
            <person name="Scheremetjew M."/>
            <person name="Finn R."/>
            <person name="Kale V."/>
            <person name="Holt S."/>
            <person name="Cochrane G."/>
            <person name="Meng A."/>
            <person name="Brown T."/>
            <person name="Cohen L."/>
        </authorList>
    </citation>
    <scope>NUCLEOTIDE SEQUENCE</scope>
    <source>
        <strain evidence="2">CCMP622</strain>
    </source>
</reference>
<organism evidence="2">
    <name type="scientific">Lotharella oceanica</name>
    <dbReference type="NCBI Taxonomy" id="641309"/>
    <lineage>
        <taxon>Eukaryota</taxon>
        <taxon>Sar</taxon>
        <taxon>Rhizaria</taxon>
        <taxon>Cercozoa</taxon>
        <taxon>Chlorarachniophyceae</taxon>
        <taxon>Lotharella</taxon>
    </lineage>
</organism>
<evidence type="ECO:0000256" key="1">
    <source>
        <dbReference type="ARBA" id="ARBA00022786"/>
    </source>
</evidence>
<dbReference type="PANTHER" id="PTHR15622">
    <property type="entry name" value="WD40 REPEAT PROTEIN"/>
    <property type="match status" value="1"/>
</dbReference>
<dbReference type="AlphaFoldDB" id="A0A7S2TTT3"/>
<dbReference type="PANTHER" id="PTHR15622:SF2">
    <property type="entry name" value="U4_U6 SMALL NUCLEAR RIBONUCLEOPROTEIN PRP4"/>
    <property type="match status" value="1"/>
</dbReference>
<dbReference type="InterPro" id="IPR051983">
    <property type="entry name" value="WSB_SOCS-box_domain"/>
</dbReference>
<dbReference type="InterPro" id="IPR015943">
    <property type="entry name" value="WD40/YVTN_repeat-like_dom_sf"/>
</dbReference>
<gene>
    <name evidence="2" type="ORF">LSP00402_LOCUS13577</name>
</gene>
<dbReference type="Pfam" id="PF00400">
    <property type="entry name" value="WD40"/>
    <property type="match status" value="2"/>
</dbReference>
<dbReference type="InterPro" id="IPR011044">
    <property type="entry name" value="Quino_amine_DH_bsu"/>
</dbReference>
<dbReference type="SUPFAM" id="SSF50969">
    <property type="entry name" value="YVTN repeat-like/Quinoprotein amine dehydrogenase"/>
    <property type="match status" value="1"/>
</dbReference>
<evidence type="ECO:0000313" key="2">
    <source>
        <dbReference type="EMBL" id="CAD9769594.1"/>
    </source>
</evidence>
<dbReference type="EMBL" id="HBHP01021812">
    <property type="protein sequence ID" value="CAD9769594.1"/>
    <property type="molecule type" value="Transcribed_RNA"/>
</dbReference>
<sequence>MSSPCARPSKNVALTFWNTSMKCIRREWLITYTSDERGNPNSVIYHDVTAVDFSPDGEILAAGLSCALWIFETRSFSRVKKIELSGCTIPSCKFSSSGDYLVFSTTRIDLGWCWDTGKGDRDRDLESPAVWIYCGKDFKKIKYFHGHRRIIMSCGVAPDERTIASVSKNVYAVDQHMDSNVRLWDMQAAKEEHLHDADA</sequence>